<proteinExistence type="predicted"/>
<evidence type="ECO:0000256" key="1">
    <source>
        <dbReference type="SAM" id="Phobius"/>
    </source>
</evidence>
<feature type="transmembrane region" description="Helical" evidence="1">
    <location>
        <begin position="216"/>
        <end position="236"/>
    </location>
</feature>
<keyword evidence="1" id="KW-1133">Transmembrane helix</keyword>
<keyword evidence="1" id="KW-0472">Membrane</keyword>
<accession>A0A511QFK1</accession>
<feature type="transmembrane region" description="Helical" evidence="1">
    <location>
        <begin position="304"/>
        <end position="329"/>
    </location>
</feature>
<evidence type="ECO:0000313" key="3">
    <source>
        <dbReference type="Proteomes" id="UP000321922"/>
    </source>
</evidence>
<feature type="transmembrane region" description="Helical" evidence="1">
    <location>
        <begin position="167"/>
        <end position="187"/>
    </location>
</feature>
<dbReference type="Proteomes" id="UP000321922">
    <property type="component" value="Unassembled WGS sequence"/>
</dbReference>
<dbReference type="EMBL" id="BJXJ01000019">
    <property type="protein sequence ID" value="GEM76074.1"/>
    <property type="molecule type" value="Genomic_DNA"/>
</dbReference>
<organism evidence="2 3">
    <name type="scientific">Vibrio sagamiensis NBRC 104589</name>
    <dbReference type="NCBI Taxonomy" id="1219064"/>
    <lineage>
        <taxon>Bacteria</taxon>
        <taxon>Pseudomonadati</taxon>
        <taxon>Pseudomonadota</taxon>
        <taxon>Gammaproteobacteria</taxon>
        <taxon>Vibrionales</taxon>
        <taxon>Vibrionaceae</taxon>
        <taxon>Vibrio</taxon>
    </lineage>
</organism>
<feature type="transmembrane region" description="Helical" evidence="1">
    <location>
        <begin position="79"/>
        <end position="100"/>
    </location>
</feature>
<feature type="transmembrane region" description="Helical" evidence="1">
    <location>
        <begin position="39"/>
        <end position="58"/>
    </location>
</feature>
<feature type="transmembrane region" description="Helical" evidence="1">
    <location>
        <begin position="272"/>
        <end position="292"/>
    </location>
</feature>
<sequence length="394" mass="44706">MNIVRKFISLVINRGLDSLLAIIIIPLLISRYGDVKYGLFAYLLNLSTLIIIVVRFGFENYILMSNSREDLAIRVGRVIYAKGLLLLLMTPIYFSISYFNFSNENYFSSVFLWLIVLGEVFSISHAFVVINRTVVLTLIGSLRFTFLVCLAYLYINEINSIDEFAIYYGGVFLVSGLIQFFILRYLLIFRIDMKMSSIAYVINETKYFFTAKASAILFDKLFLAFSGIILVASQFAKLDVMLKVYAFCLMMPMILTGIILNKVANVDIRRHTLLRCSPILFTLFVSILVFLFKDSITSYFFGESLPGLTLIAITALVTSISLVAGELYLVPLGLAKVNSKAISLSLAISSLIMTLMILSTKEVWLTNLLLLFLFFKIIEALIKVYYIVKSKIHF</sequence>
<feature type="transmembrane region" description="Helical" evidence="1">
    <location>
        <begin position="106"/>
        <end position="128"/>
    </location>
</feature>
<keyword evidence="3" id="KW-1185">Reference proteome</keyword>
<feature type="transmembrane region" description="Helical" evidence="1">
    <location>
        <begin position="341"/>
        <end position="358"/>
    </location>
</feature>
<feature type="transmembrane region" description="Helical" evidence="1">
    <location>
        <begin position="364"/>
        <end position="388"/>
    </location>
</feature>
<reference evidence="2 3" key="1">
    <citation type="submission" date="2019-07" db="EMBL/GenBank/DDBJ databases">
        <title>Whole genome shotgun sequence of Vibrio sagamiensis NBRC 104589.</title>
        <authorList>
            <person name="Hosoyama A."/>
            <person name="Uohara A."/>
            <person name="Ohji S."/>
            <person name="Ichikawa N."/>
        </authorList>
    </citation>
    <scope>NUCLEOTIDE SEQUENCE [LARGE SCALE GENOMIC DNA]</scope>
    <source>
        <strain evidence="2 3">NBRC 104589</strain>
    </source>
</reference>
<gene>
    <name evidence="2" type="ORF">VSA01S_21860</name>
</gene>
<feature type="transmembrane region" description="Helical" evidence="1">
    <location>
        <begin position="135"/>
        <end position="155"/>
    </location>
</feature>
<keyword evidence="1" id="KW-0812">Transmembrane</keyword>
<feature type="transmembrane region" description="Helical" evidence="1">
    <location>
        <begin position="12"/>
        <end position="33"/>
    </location>
</feature>
<feature type="transmembrane region" description="Helical" evidence="1">
    <location>
        <begin position="242"/>
        <end position="260"/>
    </location>
</feature>
<name>A0A511QFK1_9VIBR</name>
<comment type="caution">
    <text evidence="2">The sequence shown here is derived from an EMBL/GenBank/DDBJ whole genome shotgun (WGS) entry which is preliminary data.</text>
</comment>
<evidence type="ECO:0000313" key="2">
    <source>
        <dbReference type="EMBL" id="GEM76074.1"/>
    </source>
</evidence>
<dbReference type="AlphaFoldDB" id="A0A511QFK1"/>
<protein>
    <submittedName>
        <fullName evidence="2">Uncharacterized protein</fullName>
    </submittedName>
</protein>